<dbReference type="InterPro" id="IPR053745">
    <property type="entry name" value="Viral_Tail_Comp_sf"/>
</dbReference>
<comment type="caution">
    <text evidence="1">The sequence shown here is derived from an EMBL/GenBank/DDBJ whole genome shotgun (WGS) entry which is preliminary data.</text>
</comment>
<evidence type="ECO:0000313" key="2">
    <source>
        <dbReference type="Proteomes" id="UP001282284"/>
    </source>
</evidence>
<proteinExistence type="predicted"/>
<protein>
    <recommendedName>
        <fullName evidence="3">Minor capsid protein</fullName>
    </recommendedName>
</protein>
<accession>A0ABU4G716</accession>
<dbReference type="Gene3D" id="3.30.2000.30">
    <property type="match status" value="1"/>
</dbReference>
<dbReference type="RefSeq" id="WP_317942051.1">
    <property type="nucleotide sequence ID" value="NZ_JAUBDI010000002.1"/>
</dbReference>
<dbReference type="EMBL" id="JAUBDI010000002">
    <property type="protein sequence ID" value="MDW0112157.1"/>
    <property type="molecule type" value="Genomic_DNA"/>
</dbReference>
<reference evidence="1 2" key="1">
    <citation type="submission" date="2023-06" db="EMBL/GenBank/DDBJ databases">
        <title>Sporosarcina sp. nov., isolated from Korean traditional fermented seafood 'Jeotgal'.</title>
        <authorList>
            <person name="Yang A.I."/>
            <person name="Shin N.-R."/>
        </authorList>
    </citation>
    <scope>NUCLEOTIDE SEQUENCE [LARGE SCALE GENOMIC DNA]</scope>
    <source>
        <strain evidence="1 2">KCTC13119</strain>
    </source>
</reference>
<dbReference type="Proteomes" id="UP001282284">
    <property type="component" value="Unassembled WGS sequence"/>
</dbReference>
<sequence length="130" mass="14818">MILIPSVELQKAIIKTLSPHHKVVSVKSDDVTFPFVEIGSEIERDGGTKTHNRSYHHLTIHTWTKSNSPLDSKTLNHSVKHKIMNLQTVEGFYLDFVKLSSVMTMTETEADTTIWHGILQFEIEMTKKEG</sequence>
<gene>
    <name evidence="1" type="ORF">QT711_03100</name>
</gene>
<evidence type="ECO:0000313" key="1">
    <source>
        <dbReference type="EMBL" id="MDW0112157.1"/>
    </source>
</evidence>
<keyword evidence="2" id="KW-1185">Reference proteome</keyword>
<name>A0ABU4G716_9BACL</name>
<organism evidence="1 2">
    <name type="scientific">Sporosarcina saromensis</name>
    <dbReference type="NCBI Taxonomy" id="359365"/>
    <lineage>
        <taxon>Bacteria</taxon>
        <taxon>Bacillati</taxon>
        <taxon>Bacillota</taxon>
        <taxon>Bacilli</taxon>
        <taxon>Bacillales</taxon>
        <taxon>Caryophanaceae</taxon>
        <taxon>Sporosarcina</taxon>
    </lineage>
</organism>
<evidence type="ECO:0008006" key="3">
    <source>
        <dbReference type="Google" id="ProtNLM"/>
    </source>
</evidence>